<dbReference type="EMBL" id="BALG01000266">
    <property type="protein sequence ID" value="GAC43867.1"/>
    <property type="molecule type" value="Genomic_DNA"/>
</dbReference>
<keyword evidence="1" id="KW-0732">Signal</keyword>
<evidence type="ECO:0000313" key="2">
    <source>
        <dbReference type="EMBL" id="GAC43867.1"/>
    </source>
</evidence>
<feature type="signal peptide" evidence="1">
    <location>
        <begin position="1"/>
        <end position="22"/>
    </location>
</feature>
<dbReference type="OrthoDB" id="2672664at2"/>
<accession>M9LCK3</accession>
<evidence type="ECO:0000256" key="1">
    <source>
        <dbReference type="SAM" id="SignalP"/>
    </source>
</evidence>
<dbReference type="AlphaFoldDB" id="M9LCK3"/>
<comment type="caution">
    <text evidence="2">The sequence shown here is derived from an EMBL/GenBank/DDBJ whole genome shotgun (WGS) entry which is preliminary data.</text>
</comment>
<gene>
    <name evidence="2" type="ORF">PPOP_3267</name>
</gene>
<dbReference type="Proteomes" id="UP000029453">
    <property type="component" value="Unassembled WGS sequence"/>
</dbReference>
<dbReference type="RefSeq" id="WP_006287595.1">
    <property type="nucleotide sequence ID" value="NZ_BALG01000266.1"/>
</dbReference>
<keyword evidence="3" id="KW-1185">Reference proteome</keyword>
<sequence>MRKTILSLTAALTMFAVVPVDASPVVDSASDVSVNEFVTTEPTVNIMYRSELDVPRNSLSFSDGRNVTGKEGGIIDLSLKPGERKVVEYIQLSKGQKLQAGITWYNTILADGSTKYEIRPTLSGKEIIAEKDGYYLVEYIAPNSDVQEYRLVTGTTTYGKQ</sequence>
<organism evidence="2 3">
    <name type="scientific">Paenibacillus popilliae ATCC 14706</name>
    <dbReference type="NCBI Taxonomy" id="1212764"/>
    <lineage>
        <taxon>Bacteria</taxon>
        <taxon>Bacillati</taxon>
        <taxon>Bacillota</taxon>
        <taxon>Bacilli</taxon>
        <taxon>Bacillales</taxon>
        <taxon>Paenibacillaceae</taxon>
        <taxon>Paenibacillus</taxon>
    </lineage>
</organism>
<evidence type="ECO:0000313" key="3">
    <source>
        <dbReference type="Proteomes" id="UP000029453"/>
    </source>
</evidence>
<reference evidence="2 3" key="1">
    <citation type="submission" date="2012-10" db="EMBL/GenBank/DDBJ databases">
        <title>Draft Genome Sequence of Paenibacillus popilliae ATCC 14706T.</title>
        <authorList>
            <person name="Iiyama K."/>
            <person name="Mori K."/>
            <person name="Mon H."/>
            <person name="Chieda Y."/>
            <person name="Lee J.M."/>
            <person name="Kusakabe T."/>
            <person name="Tashiro K."/>
            <person name="Asano S."/>
            <person name="Yasunaga-Aoki C."/>
            <person name="Shimizu S."/>
        </authorList>
    </citation>
    <scope>NUCLEOTIDE SEQUENCE [LARGE SCALE GENOMIC DNA]</scope>
    <source>
        <strain evidence="2 3">ATCC 14706</strain>
    </source>
</reference>
<feature type="chain" id="PRO_5004099794" evidence="1">
    <location>
        <begin position="23"/>
        <end position="161"/>
    </location>
</feature>
<name>M9LCK3_PAEPP</name>
<proteinExistence type="predicted"/>
<protein>
    <submittedName>
        <fullName evidence="2">ATPase and permease component</fullName>
    </submittedName>
</protein>